<dbReference type="InterPro" id="IPR042099">
    <property type="entry name" value="ANL_N_sf"/>
</dbReference>
<dbReference type="GO" id="GO:0016874">
    <property type="term" value="F:ligase activity"/>
    <property type="evidence" value="ECO:0007669"/>
    <property type="project" value="UniProtKB-KW"/>
</dbReference>
<evidence type="ECO:0000256" key="3">
    <source>
        <dbReference type="SAM" id="Coils"/>
    </source>
</evidence>
<dbReference type="InterPro" id="IPR025110">
    <property type="entry name" value="AMP-bd_C"/>
</dbReference>
<sequence>MAIVNEWCEVTSVGDLLVRGAQLYPERFAVIFPESRFTYTQLLEGALQTARGLLALGIRRGDNVGLMSGNCHEFIVGFFATALIGCIAVPLNARHKAIELAYIIGNARLTAVLTTAQPDEYVNFTALFAQALPTLADAVDPTHLVLPEAPDLRCAVLLCGNDRPGFVGFEQFQASAQDVDVSEVHHLRRCVQVRDVAVTVYTSGTTAHPKGCMLTHEALTRGAVERARTRFRNSDHDVIWGGGPLFHIGSLAPFIGSIGAGATYLTDIYFEPARALQLMMREGVTTIWPWFPAVVQALLNDPSFDPQRLQTLRTIILITPPSLVERVQTLFPAAEVLQACGMTETSGIFALSSPQDSLQQRRTSHGRPAPGVEIRLVDPHTGHEVEPGQTGEILVRGYCVMSGYYRDPEKTAQALDEQGWLHTGDLYRQDEWGGLVFNGRFKDMLKVGGENVAAFEVEAFLCSHPAVKLAEVVGRPDPRLDEVPVAFVELQPASTATEQDLIAFCKGRIANYKVPREIYFVQPGAWPMSATKVNKNVLRQRVRDAEEERSRASLEAKITS</sequence>
<keyword evidence="2 6" id="KW-0436">Ligase</keyword>
<dbReference type="PANTHER" id="PTHR43201">
    <property type="entry name" value="ACYL-COA SYNTHETASE"/>
    <property type="match status" value="1"/>
</dbReference>
<dbReference type="Proteomes" id="UP000805841">
    <property type="component" value="Unassembled WGS sequence"/>
</dbReference>
<dbReference type="InterPro" id="IPR000873">
    <property type="entry name" value="AMP-dep_synth/lig_dom"/>
</dbReference>
<organism evidence="6 7">
    <name type="scientific">Pseudomonas typographi</name>
    <dbReference type="NCBI Taxonomy" id="2715964"/>
    <lineage>
        <taxon>Bacteria</taxon>
        <taxon>Pseudomonadati</taxon>
        <taxon>Pseudomonadota</taxon>
        <taxon>Gammaproteobacteria</taxon>
        <taxon>Pseudomonadales</taxon>
        <taxon>Pseudomonadaceae</taxon>
        <taxon>Pseudomonas</taxon>
    </lineage>
</organism>
<evidence type="ECO:0000313" key="6">
    <source>
        <dbReference type="EMBL" id="MBD1599413.1"/>
    </source>
</evidence>
<comment type="caution">
    <text evidence="6">The sequence shown here is derived from an EMBL/GenBank/DDBJ whole genome shotgun (WGS) entry which is preliminary data.</text>
</comment>
<evidence type="ECO:0000256" key="2">
    <source>
        <dbReference type="ARBA" id="ARBA00022598"/>
    </source>
</evidence>
<evidence type="ECO:0000259" key="4">
    <source>
        <dbReference type="Pfam" id="PF00501"/>
    </source>
</evidence>
<dbReference type="PANTHER" id="PTHR43201:SF5">
    <property type="entry name" value="MEDIUM-CHAIN ACYL-COA LIGASE ACSF2, MITOCHONDRIAL"/>
    <property type="match status" value="1"/>
</dbReference>
<feature type="coiled-coil region" evidence="3">
    <location>
        <begin position="528"/>
        <end position="555"/>
    </location>
</feature>
<dbReference type="Pfam" id="PF00501">
    <property type="entry name" value="AMP-binding"/>
    <property type="match status" value="1"/>
</dbReference>
<dbReference type="SUPFAM" id="SSF56801">
    <property type="entry name" value="Acetyl-CoA synthetase-like"/>
    <property type="match status" value="1"/>
</dbReference>
<evidence type="ECO:0000259" key="5">
    <source>
        <dbReference type="Pfam" id="PF13193"/>
    </source>
</evidence>
<dbReference type="EMBL" id="JAAOCA010000013">
    <property type="protein sequence ID" value="MBD1599413.1"/>
    <property type="molecule type" value="Genomic_DNA"/>
</dbReference>
<dbReference type="Gene3D" id="3.40.50.12780">
    <property type="entry name" value="N-terminal domain of ligase-like"/>
    <property type="match status" value="1"/>
</dbReference>
<feature type="domain" description="AMP-dependent synthetase/ligase" evidence="4">
    <location>
        <begin position="20"/>
        <end position="405"/>
    </location>
</feature>
<keyword evidence="7" id="KW-1185">Reference proteome</keyword>
<dbReference type="RefSeq" id="WP_190420767.1">
    <property type="nucleotide sequence ID" value="NZ_JAAOCA010000013.1"/>
</dbReference>
<feature type="domain" description="AMP-binding enzyme C-terminal" evidence="5">
    <location>
        <begin position="456"/>
        <end position="522"/>
    </location>
</feature>
<dbReference type="InterPro" id="IPR045851">
    <property type="entry name" value="AMP-bd_C_sf"/>
</dbReference>
<reference evidence="6 7" key="1">
    <citation type="journal article" date="2020" name="Insects">
        <title>Bacteria Belonging to Pseudomonas typographi sp. nov. from the Bark Beetle Ips typographus Have Genomic Potential to Aid in the Host Ecology.</title>
        <authorList>
            <person name="Peral-Aranega E."/>
            <person name="Saati-Santamaria Z."/>
            <person name="Kolarik M."/>
            <person name="Rivas R."/>
            <person name="Garcia-Fraile P."/>
        </authorList>
    </citation>
    <scope>NUCLEOTIDE SEQUENCE [LARGE SCALE GENOMIC DNA]</scope>
    <source>
        <strain evidence="6 7">CA3A</strain>
    </source>
</reference>
<name>A0ABR7Z1P9_9PSED</name>
<keyword evidence="3" id="KW-0175">Coiled coil</keyword>
<evidence type="ECO:0000313" key="7">
    <source>
        <dbReference type="Proteomes" id="UP000805841"/>
    </source>
</evidence>
<dbReference type="Pfam" id="PF13193">
    <property type="entry name" value="AMP-binding_C"/>
    <property type="match status" value="1"/>
</dbReference>
<comment type="similarity">
    <text evidence="1">Belongs to the ATP-dependent AMP-binding enzyme family.</text>
</comment>
<gene>
    <name evidence="6" type="ORF">HAQ05_11945</name>
</gene>
<protein>
    <submittedName>
        <fullName evidence="6">Acyl--CoA ligase</fullName>
    </submittedName>
</protein>
<evidence type="ECO:0000256" key="1">
    <source>
        <dbReference type="ARBA" id="ARBA00006432"/>
    </source>
</evidence>
<proteinExistence type="inferred from homology"/>
<accession>A0ABR7Z1P9</accession>
<dbReference type="Gene3D" id="3.30.300.30">
    <property type="match status" value="1"/>
</dbReference>